<dbReference type="InterPro" id="IPR029068">
    <property type="entry name" value="Glyas_Bleomycin-R_OHBP_Dase"/>
</dbReference>
<protein>
    <submittedName>
        <fullName evidence="2">Glyoxalase</fullName>
    </submittedName>
</protein>
<reference evidence="2" key="1">
    <citation type="submission" date="2021-01" db="EMBL/GenBank/DDBJ databases">
        <title>Whole genome shotgun sequence of Planotetraspora thailandica NBRC 104271.</title>
        <authorList>
            <person name="Komaki H."/>
            <person name="Tamura T."/>
        </authorList>
    </citation>
    <scope>NUCLEOTIDE SEQUENCE</scope>
    <source>
        <strain evidence="2">NBRC 104271</strain>
    </source>
</reference>
<proteinExistence type="predicted"/>
<dbReference type="Proteomes" id="UP000605992">
    <property type="component" value="Unassembled WGS sequence"/>
</dbReference>
<dbReference type="RefSeq" id="WP_203945082.1">
    <property type="nucleotide sequence ID" value="NZ_BOOR01000021.1"/>
</dbReference>
<comment type="caution">
    <text evidence="2">The sequence shown here is derived from an EMBL/GenBank/DDBJ whole genome shotgun (WGS) entry which is preliminary data.</text>
</comment>
<evidence type="ECO:0000313" key="2">
    <source>
        <dbReference type="EMBL" id="GII54892.1"/>
    </source>
</evidence>
<dbReference type="InterPro" id="IPR037523">
    <property type="entry name" value="VOC_core"/>
</dbReference>
<dbReference type="PANTHER" id="PTHR33993">
    <property type="entry name" value="GLYOXALASE-RELATED"/>
    <property type="match status" value="1"/>
</dbReference>
<sequence length="128" mass="13406">MGDPAVNTVAWFEVASDDPAAVERFYGELFGWRFQADGESADGGMDYRLISFPGDDRPRGGISGTGGERPGHAVFTVLVADVAATCEKAEAMGGTVEGKVVGNAYGPDFAYVRDASGNLFGIFAEADD</sequence>
<dbReference type="SUPFAM" id="SSF54593">
    <property type="entry name" value="Glyoxalase/Bleomycin resistance protein/Dihydroxybiphenyl dioxygenase"/>
    <property type="match status" value="1"/>
</dbReference>
<dbReference type="InterPro" id="IPR052164">
    <property type="entry name" value="Anthracycline_SecMetBiosynth"/>
</dbReference>
<accession>A0A8J3XTZ8</accession>
<dbReference type="AlphaFoldDB" id="A0A8J3XTZ8"/>
<dbReference type="PROSITE" id="PS51819">
    <property type="entry name" value="VOC"/>
    <property type="match status" value="1"/>
</dbReference>
<dbReference type="Gene3D" id="3.10.180.10">
    <property type="entry name" value="2,3-Dihydroxybiphenyl 1,2-Dioxygenase, domain 1"/>
    <property type="match status" value="1"/>
</dbReference>
<feature type="domain" description="VOC" evidence="1">
    <location>
        <begin position="8"/>
        <end position="125"/>
    </location>
</feature>
<dbReference type="Pfam" id="PF00903">
    <property type="entry name" value="Glyoxalase"/>
    <property type="match status" value="1"/>
</dbReference>
<keyword evidence="3" id="KW-1185">Reference proteome</keyword>
<evidence type="ECO:0000313" key="3">
    <source>
        <dbReference type="Proteomes" id="UP000605992"/>
    </source>
</evidence>
<gene>
    <name evidence="2" type="ORF">Pth03_32810</name>
</gene>
<dbReference type="InterPro" id="IPR004360">
    <property type="entry name" value="Glyas_Fos-R_dOase_dom"/>
</dbReference>
<organism evidence="2 3">
    <name type="scientific">Planotetraspora thailandica</name>
    <dbReference type="NCBI Taxonomy" id="487172"/>
    <lineage>
        <taxon>Bacteria</taxon>
        <taxon>Bacillati</taxon>
        <taxon>Actinomycetota</taxon>
        <taxon>Actinomycetes</taxon>
        <taxon>Streptosporangiales</taxon>
        <taxon>Streptosporangiaceae</taxon>
        <taxon>Planotetraspora</taxon>
    </lineage>
</organism>
<dbReference type="EMBL" id="BOOR01000021">
    <property type="protein sequence ID" value="GII54892.1"/>
    <property type="molecule type" value="Genomic_DNA"/>
</dbReference>
<name>A0A8J3XTZ8_9ACTN</name>
<evidence type="ECO:0000259" key="1">
    <source>
        <dbReference type="PROSITE" id="PS51819"/>
    </source>
</evidence>